<reference evidence="2 3" key="1">
    <citation type="submission" date="2024-02" db="EMBL/GenBank/DDBJ databases">
        <title>High-quality chromosome-scale genome assembly of Pensacola bahiagrass (Paspalum notatum Flugge var. saurae).</title>
        <authorList>
            <person name="Vega J.M."/>
            <person name="Podio M."/>
            <person name="Orjuela J."/>
            <person name="Siena L.A."/>
            <person name="Pessino S.C."/>
            <person name="Combes M.C."/>
            <person name="Mariac C."/>
            <person name="Albertini E."/>
            <person name="Pupilli F."/>
            <person name="Ortiz J.P.A."/>
            <person name="Leblanc O."/>
        </authorList>
    </citation>
    <scope>NUCLEOTIDE SEQUENCE [LARGE SCALE GENOMIC DNA]</scope>
    <source>
        <strain evidence="2">R1</strain>
        <tissue evidence="2">Leaf</tissue>
    </source>
</reference>
<evidence type="ECO:0000313" key="2">
    <source>
        <dbReference type="EMBL" id="WVZ82344.1"/>
    </source>
</evidence>
<dbReference type="AlphaFoldDB" id="A0AAQ3U1B9"/>
<feature type="compositionally biased region" description="Acidic residues" evidence="1">
    <location>
        <begin position="1"/>
        <end position="10"/>
    </location>
</feature>
<proteinExistence type="predicted"/>
<name>A0AAQ3U1B9_PASNO</name>
<evidence type="ECO:0000313" key="3">
    <source>
        <dbReference type="Proteomes" id="UP001341281"/>
    </source>
</evidence>
<dbReference type="EMBL" id="CP144750">
    <property type="protein sequence ID" value="WVZ82344.1"/>
    <property type="molecule type" value="Genomic_DNA"/>
</dbReference>
<accession>A0AAQ3U1B9</accession>
<keyword evidence="3" id="KW-1185">Reference proteome</keyword>
<organism evidence="2 3">
    <name type="scientific">Paspalum notatum var. saurae</name>
    <dbReference type="NCBI Taxonomy" id="547442"/>
    <lineage>
        <taxon>Eukaryota</taxon>
        <taxon>Viridiplantae</taxon>
        <taxon>Streptophyta</taxon>
        <taxon>Embryophyta</taxon>
        <taxon>Tracheophyta</taxon>
        <taxon>Spermatophyta</taxon>
        <taxon>Magnoliopsida</taxon>
        <taxon>Liliopsida</taxon>
        <taxon>Poales</taxon>
        <taxon>Poaceae</taxon>
        <taxon>PACMAD clade</taxon>
        <taxon>Panicoideae</taxon>
        <taxon>Andropogonodae</taxon>
        <taxon>Paspaleae</taxon>
        <taxon>Paspalinae</taxon>
        <taxon>Paspalum</taxon>
    </lineage>
</organism>
<evidence type="ECO:0000256" key="1">
    <source>
        <dbReference type="SAM" id="MobiDB-lite"/>
    </source>
</evidence>
<feature type="region of interest" description="Disordered" evidence="1">
    <location>
        <begin position="1"/>
        <end position="22"/>
    </location>
</feature>
<sequence length="146" mass="16174">MRLPFDDDPDAAAASTPGKKNRIPSLEASARRIRGEIRTVQDWIEGLYELWTDVTRVASDIPAAYWPALGTWFDDSYRRYDAALARRSALRRGLRAVEADLAAAEAAEELERVQRVEMAKIAERIGMVEAVVFAATGRPPPGSSFP</sequence>
<protein>
    <submittedName>
        <fullName evidence="2">Uncharacterized protein</fullName>
    </submittedName>
</protein>
<gene>
    <name evidence="2" type="ORF">U9M48_029612</name>
</gene>
<dbReference type="Proteomes" id="UP001341281">
    <property type="component" value="Chromosome 06"/>
</dbReference>